<gene>
    <name evidence="2" type="ORF">ACFOLH_19460</name>
</gene>
<evidence type="ECO:0000313" key="3">
    <source>
        <dbReference type="Proteomes" id="UP001595685"/>
    </source>
</evidence>
<proteinExistence type="predicted"/>
<feature type="compositionally biased region" description="Basic and acidic residues" evidence="1">
    <location>
        <begin position="125"/>
        <end position="140"/>
    </location>
</feature>
<evidence type="ECO:0000313" key="2">
    <source>
        <dbReference type="EMBL" id="MFC3690532.1"/>
    </source>
</evidence>
<organism evidence="2 3">
    <name type="scientific">Aquipuribacter hungaricus</name>
    <dbReference type="NCBI Taxonomy" id="545624"/>
    <lineage>
        <taxon>Bacteria</taxon>
        <taxon>Bacillati</taxon>
        <taxon>Actinomycetota</taxon>
        <taxon>Actinomycetes</taxon>
        <taxon>Micrococcales</taxon>
        <taxon>Intrasporangiaceae</taxon>
        <taxon>Aquipuribacter</taxon>
    </lineage>
</organism>
<feature type="region of interest" description="Disordered" evidence="1">
    <location>
        <begin position="93"/>
        <end position="164"/>
    </location>
</feature>
<feature type="region of interest" description="Disordered" evidence="1">
    <location>
        <begin position="1"/>
        <end position="25"/>
    </location>
</feature>
<dbReference type="RefSeq" id="WP_340294424.1">
    <property type="nucleotide sequence ID" value="NZ_JBBEOI010000158.1"/>
</dbReference>
<evidence type="ECO:0000256" key="1">
    <source>
        <dbReference type="SAM" id="MobiDB-lite"/>
    </source>
</evidence>
<feature type="compositionally biased region" description="Low complexity" evidence="1">
    <location>
        <begin position="148"/>
        <end position="157"/>
    </location>
</feature>
<dbReference type="Proteomes" id="UP001595685">
    <property type="component" value="Unassembled WGS sequence"/>
</dbReference>
<dbReference type="EMBL" id="JBHRWW010000029">
    <property type="protein sequence ID" value="MFC3690532.1"/>
    <property type="molecule type" value="Genomic_DNA"/>
</dbReference>
<sequence length="164" mass="17405">MSARHPDTGPGDEDDRRDPAHVPPPQLVRALGLLDTLLLRDDLPSEARLALSDVHAQLLDLSPADASPAPATSTRPWTFLVDEVTVALGRLIAHPDPGTPPATAHRHAHAVRALQAARHTTADTGPERRQPPDTPHDTRPDGTPISPTTTAAAAATTTDEETPR</sequence>
<accession>A0ABV7WNP5</accession>
<reference evidence="3" key="1">
    <citation type="journal article" date="2019" name="Int. J. Syst. Evol. Microbiol.">
        <title>The Global Catalogue of Microorganisms (GCM) 10K type strain sequencing project: providing services to taxonomists for standard genome sequencing and annotation.</title>
        <authorList>
            <consortium name="The Broad Institute Genomics Platform"/>
            <consortium name="The Broad Institute Genome Sequencing Center for Infectious Disease"/>
            <person name="Wu L."/>
            <person name="Ma J."/>
        </authorList>
    </citation>
    <scope>NUCLEOTIDE SEQUENCE [LARGE SCALE GENOMIC DNA]</scope>
    <source>
        <strain evidence="3">NCAIM B.02333</strain>
    </source>
</reference>
<name>A0ABV7WNP5_9MICO</name>
<protein>
    <submittedName>
        <fullName evidence="2">Uncharacterized protein</fullName>
    </submittedName>
</protein>
<comment type="caution">
    <text evidence="2">The sequence shown here is derived from an EMBL/GenBank/DDBJ whole genome shotgun (WGS) entry which is preliminary data.</text>
</comment>
<keyword evidence="3" id="KW-1185">Reference proteome</keyword>